<dbReference type="GO" id="GO:0001778">
    <property type="term" value="P:plasma membrane repair"/>
    <property type="evidence" value="ECO:0007669"/>
    <property type="project" value="TreeGrafter"/>
</dbReference>
<sequence length="101" mass="11790">MSLEIVSEQEQDERPAGQGRDEPNMNPHLEDPQRPETSFLWFSSPYKTLKYILWGRYKFLILLFILLFFLFLFIGVFLYSFPNYAAMKMVGPFSGPAKGTK</sequence>
<keyword evidence="4 7" id="KW-1133">Transmembrane helix</keyword>
<keyword evidence="2 7" id="KW-0812">Transmembrane</keyword>
<evidence type="ECO:0000259" key="8">
    <source>
        <dbReference type="Pfam" id="PF16165"/>
    </source>
</evidence>
<name>A0A4W5KKE6_9TELE</name>
<organism evidence="9 10">
    <name type="scientific">Hucho hucho</name>
    <name type="common">huchen</name>
    <dbReference type="NCBI Taxonomy" id="62062"/>
    <lineage>
        <taxon>Eukaryota</taxon>
        <taxon>Metazoa</taxon>
        <taxon>Chordata</taxon>
        <taxon>Craniata</taxon>
        <taxon>Vertebrata</taxon>
        <taxon>Euteleostomi</taxon>
        <taxon>Actinopterygii</taxon>
        <taxon>Neopterygii</taxon>
        <taxon>Teleostei</taxon>
        <taxon>Protacanthopterygii</taxon>
        <taxon>Salmoniformes</taxon>
        <taxon>Salmonidae</taxon>
        <taxon>Salmoninae</taxon>
        <taxon>Hucho</taxon>
    </lineage>
</organism>
<dbReference type="Proteomes" id="UP000314982">
    <property type="component" value="Unassembled WGS sequence"/>
</dbReference>
<dbReference type="Ensembl" id="ENSHHUT00000012829.1">
    <property type="protein sequence ID" value="ENSHHUP00000012441.1"/>
    <property type="gene ID" value="ENSHHUG00000007606.1"/>
</dbReference>
<dbReference type="GO" id="GO:0031410">
    <property type="term" value="C:cytoplasmic vesicle"/>
    <property type="evidence" value="ECO:0007669"/>
    <property type="project" value="TreeGrafter"/>
</dbReference>
<dbReference type="PANTHER" id="PTHR12546">
    <property type="entry name" value="FER-1-LIKE"/>
    <property type="match status" value="1"/>
</dbReference>
<dbReference type="STRING" id="62062.ENSHHUP00000012441"/>
<dbReference type="GeneTree" id="ENSGT00940000156187"/>
<reference evidence="10" key="1">
    <citation type="submission" date="2018-06" db="EMBL/GenBank/DDBJ databases">
        <title>Genome assembly of Danube salmon.</title>
        <authorList>
            <person name="Macqueen D.J."/>
            <person name="Gundappa M.K."/>
        </authorList>
    </citation>
    <scope>NUCLEOTIDE SEQUENCE [LARGE SCALE GENOMIC DNA]</scope>
</reference>
<dbReference type="InterPro" id="IPR032362">
    <property type="entry name" value="Ferlin_C"/>
</dbReference>
<accession>A0A4W5KKE6</accession>
<feature type="transmembrane region" description="Helical" evidence="7">
    <location>
        <begin position="59"/>
        <end position="81"/>
    </location>
</feature>
<evidence type="ECO:0000313" key="10">
    <source>
        <dbReference type="Proteomes" id="UP000314982"/>
    </source>
</evidence>
<dbReference type="GO" id="GO:0006906">
    <property type="term" value="P:vesicle fusion"/>
    <property type="evidence" value="ECO:0007669"/>
    <property type="project" value="TreeGrafter"/>
</dbReference>
<keyword evidence="5 7" id="KW-0472">Membrane</keyword>
<evidence type="ECO:0000256" key="3">
    <source>
        <dbReference type="ARBA" id="ARBA00022737"/>
    </source>
</evidence>
<dbReference type="GO" id="GO:0030315">
    <property type="term" value="C:T-tubule"/>
    <property type="evidence" value="ECO:0007669"/>
    <property type="project" value="TreeGrafter"/>
</dbReference>
<feature type="compositionally biased region" description="Basic and acidic residues" evidence="6">
    <location>
        <begin position="12"/>
        <end position="34"/>
    </location>
</feature>
<dbReference type="GO" id="GO:0002280">
    <property type="term" value="P:monocyte activation involved in immune response"/>
    <property type="evidence" value="ECO:0007669"/>
    <property type="project" value="TreeGrafter"/>
</dbReference>
<evidence type="ECO:0000256" key="5">
    <source>
        <dbReference type="ARBA" id="ARBA00023136"/>
    </source>
</evidence>
<reference evidence="9" key="2">
    <citation type="submission" date="2025-08" db="UniProtKB">
        <authorList>
            <consortium name="Ensembl"/>
        </authorList>
    </citation>
    <scope>IDENTIFICATION</scope>
</reference>
<comment type="subcellular location">
    <subcellularLocation>
        <location evidence="1">Membrane</location>
    </subcellularLocation>
</comment>
<dbReference type="GO" id="GO:0002281">
    <property type="term" value="P:macrophage activation involved in immune response"/>
    <property type="evidence" value="ECO:0007669"/>
    <property type="project" value="TreeGrafter"/>
</dbReference>
<dbReference type="PANTHER" id="PTHR12546:SF44">
    <property type="entry name" value="DYSFERLIN"/>
    <property type="match status" value="1"/>
</dbReference>
<evidence type="ECO:0000256" key="6">
    <source>
        <dbReference type="SAM" id="MobiDB-lite"/>
    </source>
</evidence>
<evidence type="ECO:0000256" key="4">
    <source>
        <dbReference type="ARBA" id="ARBA00022989"/>
    </source>
</evidence>
<dbReference type="GO" id="GO:0033292">
    <property type="term" value="P:T-tubule organization"/>
    <property type="evidence" value="ECO:0007669"/>
    <property type="project" value="TreeGrafter"/>
</dbReference>
<dbReference type="Pfam" id="PF16165">
    <property type="entry name" value="Ferlin_C"/>
    <property type="match status" value="1"/>
</dbReference>
<keyword evidence="10" id="KW-1185">Reference proteome</keyword>
<reference evidence="9" key="3">
    <citation type="submission" date="2025-09" db="UniProtKB">
        <authorList>
            <consortium name="Ensembl"/>
        </authorList>
    </citation>
    <scope>IDENTIFICATION</scope>
</reference>
<evidence type="ECO:0000256" key="2">
    <source>
        <dbReference type="ARBA" id="ARBA00022692"/>
    </source>
</evidence>
<evidence type="ECO:0000256" key="7">
    <source>
        <dbReference type="SAM" id="Phobius"/>
    </source>
</evidence>
<dbReference type="GO" id="GO:0050765">
    <property type="term" value="P:negative regulation of phagocytosis"/>
    <property type="evidence" value="ECO:0007669"/>
    <property type="project" value="TreeGrafter"/>
</dbReference>
<evidence type="ECO:0000256" key="1">
    <source>
        <dbReference type="ARBA" id="ARBA00004370"/>
    </source>
</evidence>
<protein>
    <recommendedName>
        <fullName evidence="8">Ferlin C-terminal domain-containing protein</fullName>
    </recommendedName>
</protein>
<dbReference type="InterPro" id="IPR037721">
    <property type="entry name" value="Ferlin"/>
</dbReference>
<proteinExistence type="predicted"/>
<dbReference type="AlphaFoldDB" id="A0A4W5KKE6"/>
<evidence type="ECO:0000313" key="9">
    <source>
        <dbReference type="Ensembl" id="ENSHHUP00000012441.1"/>
    </source>
</evidence>
<feature type="domain" description="Ferlin C-terminal" evidence="8">
    <location>
        <begin position="2"/>
        <end position="85"/>
    </location>
</feature>
<feature type="region of interest" description="Disordered" evidence="6">
    <location>
        <begin position="1"/>
        <end position="35"/>
    </location>
</feature>
<keyword evidence="3" id="KW-0677">Repeat</keyword>